<protein>
    <submittedName>
        <fullName evidence="3">Pyridoxamine 5'-phosphate oxidase family protein</fullName>
    </submittedName>
</protein>
<sequence>MSRLRQGHRFPRFRRHRPTEQRIWARQLRLTGPNALCRRTGPPRSSGLEGGRSVAVVSAEPNNHYHHLAFGPDALDRQQRNGSYLAYGRHTERADDGPQRLDDRELLMIRRADQFCLATVTPNGWPYLQYRSGPAGFVRYLPETDRLRFIDLPGNNQFVTLGNLAADDRLAMFFVDYPRRTRLKVFGRGTVIEDGPQREIEIAVEAFDWNCSRSIIPRFDREYLRELGEAYQARFDGREAELQAEIDALKARVAELESR</sequence>
<dbReference type="EMBL" id="CP062008">
    <property type="protein sequence ID" value="QPG70051.1"/>
    <property type="molecule type" value="Genomic_DNA"/>
</dbReference>
<evidence type="ECO:0000313" key="2">
    <source>
        <dbReference type="EMBL" id="QPG70051.1"/>
    </source>
</evidence>
<dbReference type="InterPro" id="IPR012349">
    <property type="entry name" value="Split_barrel_FMN-bd"/>
</dbReference>
<dbReference type="Proteomes" id="UP000309231">
    <property type="component" value="Chromosome"/>
</dbReference>
<reference evidence="2 4" key="3">
    <citation type="journal article" date="2019" name="Sci. Rep.">
        <title>Insight into the biology of Mycobacterium mucogenicum and Mycobacterium neoaurum clade members.</title>
        <authorList>
            <person name="Behra P.R.K."/>
            <person name="Pettersson B.M.F."/>
            <person name="Ramesh M."/>
            <person name="Dasgupta S."/>
            <person name="Kirsebom L.A."/>
        </authorList>
    </citation>
    <scope>NUCLEOTIDE SEQUENCE [LARGE SCALE GENOMIC DNA]</scope>
    <source>
        <strain evidence="2 4">DSM 44124</strain>
    </source>
</reference>
<feature type="domain" description="Pyridoxamine 5'-phosphate oxidase N-terminal" evidence="1">
    <location>
        <begin position="109"/>
        <end position="199"/>
    </location>
</feature>
<dbReference type="SUPFAM" id="SSF50475">
    <property type="entry name" value="FMN-binding split barrel"/>
    <property type="match status" value="1"/>
</dbReference>
<proteinExistence type="predicted"/>
<dbReference type="EMBL" id="POTL01000001">
    <property type="protein sequence ID" value="TLH51496.1"/>
    <property type="molecule type" value="Genomic_DNA"/>
</dbReference>
<dbReference type="PANTHER" id="PTHR42815:SF2">
    <property type="entry name" value="FAD-BINDING, PUTATIVE (AFU_ORTHOLOGUE AFUA_6G07600)-RELATED"/>
    <property type="match status" value="1"/>
</dbReference>
<reference evidence="3" key="1">
    <citation type="submission" date="2018-01" db="EMBL/GenBank/DDBJ databases">
        <title>Comparative genomics of Mycobacterium mucogenicum and Mycobacterium neoaurum clade members emphasizing tRNA and non-coding RNA.</title>
        <authorList>
            <person name="Behra P.R.K."/>
            <person name="Pettersson B.M.F."/>
            <person name="Das S."/>
            <person name="Dasgupta S."/>
            <person name="Kirsebom L.A."/>
        </authorList>
    </citation>
    <scope>NUCLEOTIDE SEQUENCE</scope>
    <source>
        <strain evidence="3">DSM 44124</strain>
    </source>
</reference>
<evidence type="ECO:0000313" key="3">
    <source>
        <dbReference type="EMBL" id="TLH51496.1"/>
    </source>
</evidence>
<dbReference type="AlphaFoldDB" id="A0A8H2PEK9"/>
<reference evidence="2 4" key="2">
    <citation type="journal article" date="2019" name="BMC Evol. Biol.">
        <title>Comparative genomics of Mycobacterium mucogenicum and Mycobacterium neoaurum clade members emphasizing tRNA and non-coding RNA.</title>
        <authorList>
            <person name="Behra P.R.K."/>
            <person name="Pettersson B.M.F."/>
            <person name="Das S."/>
            <person name="Dasgupta S."/>
            <person name="Kirsebom L.A."/>
        </authorList>
    </citation>
    <scope>NUCLEOTIDE SEQUENCE [LARGE SCALE GENOMIC DNA]</scope>
    <source>
        <strain evidence="2 4">DSM 44124</strain>
    </source>
</reference>
<evidence type="ECO:0000313" key="4">
    <source>
        <dbReference type="Proteomes" id="UP000309231"/>
    </source>
</evidence>
<organism evidence="3">
    <name type="scientific">Mycolicibacterium mucogenicum DSM 44124</name>
    <dbReference type="NCBI Taxonomy" id="1226753"/>
    <lineage>
        <taxon>Bacteria</taxon>
        <taxon>Bacillati</taxon>
        <taxon>Actinomycetota</taxon>
        <taxon>Actinomycetes</taxon>
        <taxon>Mycobacteriales</taxon>
        <taxon>Mycobacteriaceae</taxon>
        <taxon>Mycolicibacterium</taxon>
    </lineage>
</organism>
<gene>
    <name evidence="2" type="ORF">C1S78_003250</name>
    <name evidence="3" type="ORF">C1S78_03250</name>
</gene>
<keyword evidence="4" id="KW-1185">Reference proteome</keyword>
<dbReference type="Pfam" id="PF01243">
    <property type="entry name" value="PNPOx_N"/>
    <property type="match status" value="1"/>
</dbReference>
<name>A0A8H2PEK9_MYCMU</name>
<dbReference type="Gene3D" id="2.30.110.10">
    <property type="entry name" value="Electron Transport, Fmn-binding Protein, Chain A"/>
    <property type="match status" value="1"/>
</dbReference>
<dbReference type="PANTHER" id="PTHR42815">
    <property type="entry name" value="FAD-BINDING, PUTATIVE (AFU_ORTHOLOGUE AFUA_6G07600)-RELATED"/>
    <property type="match status" value="1"/>
</dbReference>
<dbReference type="InterPro" id="IPR011576">
    <property type="entry name" value="Pyridox_Oxase_N"/>
</dbReference>
<accession>A0A8H2PEK9</accession>
<evidence type="ECO:0000259" key="1">
    <source>
        <dbReference type="Pfam" id="PF01243"/>
    </source>
</evidence>
<dbReference type="KEGG" id="mmuc:C1S78_003250"/>